<dbReference type="Proteomes" id="UP000829276">
    <property type="component" value="Segment"/>
</dbReference>
<organism evidence="1 2">
    <name type="scientific">Bacillus phage vB_BsuS_PJN02</name>
    <dbReference type="NCBI Taxonomy" id="2920374"/>
    <lineage>
        <taxon>Viruses</taxon>
        <taxon>Duplodnaviria</taxon>
        <taxon>Heunggongvirae</taxon>
        <taxon>Uroviricota</taxon>
        <taxon>Caudoviricetes</taxon>
        <taxon>Heleneionescovirinae</taxon>
        <taxon>Zhangjivirus</taxon>
        <taxon>Zhangjivirus PJN02</taxon>
    </lineage>
</organism>
<accession>A0AC61TS62</accession>
<protein>
    <submittedName>
        <fullName evidence="1">Uncharacterized protein</fullName>
    </submittedName>
</protein>
<dbReference type="EMBL" id="OM634653">
    <property type="protein sequence ID" value="UNH58521.1"/>
    <property type="molecule type" value="Genomic_DNA"/>
</dbReference>
<sequence length="91" mass="10997">MKKRLRVAHIPQVPMKAFHVEVKNLEEAKLLFDVFANYDLFQLENNIKPDYANATFLEEFDEEENEWISWCDDETGIDDIYEYFEEMKLRS</sequence>
<name>A0AC61TS62_9CAUD</name>
<evidence type="ECO:0000313" key="1">
    <source>
        <dbReference type="EMBL" id="UNH58521.1"/>
    </source>
</evidence>
<keyword evidence="2" id="KW-1185">Reference proteome</keyword>
<reference evidence="1" key="1">
    <citation type="submission" date="2022-02" db="EMBL/GenBank/DDBJ databases">
        <authorList>
            <person name="Nazir A."/>
            <person name="Chen Y."/>
            <person name="Liu Y."/>
        </authorList>
    </citation>
    <scope>NUCLEOTIDE SEQUENCE</scope>
</reference>
<evidence type="ECO:0000313" key="2">
    <source>
        <dbReference type="Proteomes" id="UP000829276"/>
    </source>
</evidence>
<proteinExistence type="predicted"/>